<organism evidence="2 3">
    <name type="scientific">Spongiibacter thalassae</name>
    <dbReference type="NCBI Taxonomy" id="2721624"/>
    <lineage>
        <taxon>Bacteria</taxon>
        <taxon>Pseudomonadati</taxon>
        <taxon>Pseudomonadota</taxon>
        <taxon>Gammaproteobacteria</taxon>
        <taxon>Cellvibrionales</taxon>
        <taxon>Spongiibacteraceae</taxon>
        <taxon>Spongiibacter</taxon>
    </lineage>
</organism>
<comment type="caution">
    <text evidence="2">The sequence shown here is derived from an EMBL/GenBank/DDBJ whole genome shotgun (WGS) entry which is preliminary data.</text>
</comment>
<keyword evidence="1" id="KW-0472">Membrane</keyword>
<dbReference type="Proteomes" id="UP000765845">
    <property type="component" value="Unassembled WGS sequence"/>
</dbReference>
<evidence type="ECO:0000313" key="2">
    <source>
        <dbReference type="EMBL" id="NKI17070.1"/>
    </source>
</evidence>
<dbReference type="InterPro" id="IPR010865">
    <property type="entry name" value="DUF1499"/>
</dbReference>
<keyword evidence="3" id="KW-1185">Reference proteome</keyword>
<dbReference type="RefSeq" id="WP_168449600.1">
    <property type="nucleotide sequence ID" value="NZ_JAAWWK010000002.1"/>
</dbReference>
<proteinExistence type="predicted"/>
<evidence type="ECO:0000313" key="3">
    <source>
        <dbReference type="Proteomes" id="UP000765845"/>
    </source>
</evidence>
<name>A0ABX1GDQ5_9GAMM</name>
<feature type="transmembrane region" description="Helical" evidence="1">
    <location>
        <begin position="68"/>
        <end position="88"/>
    </location>
</feature>
<sequence>MRIVSVAEKLAYSSLLLPLLAVLSVRLGLSHFRLGLAAFVVGLILALIAITISAVFSRRCDETQRKKLNRAAFVSLPVVLAFSVNFFAAQGSPAIHEVSTDVSHPPEFKWATTARGPDDNAFDLSPAVIQQQQQYYPDLRSIKLPLPKSEAQTLAVDAAEALGWEVKYQQDGHVEATVTSLWFGFVDDVVIRIQATAGGSKIDLRSSSRVGRGDLGANARRVTQFIELIENHLK</sequence>
<reference evidence="2 3" key="1">
    <citation type="submission" date="2020-04" db="EMBL/GenBank/DDBJ databases">
        <authorList>
            <person name="Yoon J."/>
        </authorList>
    </citation>
    <scope>NUCLEOTIDE SEQUENCE [LARGE SCALE GENOMIC DNA]</scope>
    <source>
        <strain evidence="2 3">KMU-166</strain>
    </source>
</reference>
<protein>
    <submittedName>
        <fullName evidence="2">DUF1499 domain-containing protein</fullName>
    </submittedName>
</protein>
<dbReference type="Pfam" id="PF07386">
    <property type="entry name" value="DUF1499"/>
    <property type="match status" value="1"/>
</dbReference>
<feature type="transmembrane region" description="Helical" evidence="1">
    <location>
        <begin position="34"/>
        <end position="56"/>
    </location>
</feature>
<dbReference type="EMBL" id="JAAWWK010000002">
    <property type="protein sequence ID" value="NKI17070.1"/>
    <property type="molecule type" value="Genomic_DNA"/>
</dbReference>
<gene>
    <name evidence="2" type="ORF">HCU74_06500</name>
</gene>
<keyword evidence="1" id="KW-1133">Transmembrane helix</keyword>
<evidence type="ECO:0000256" key="1">
    <source>
        <dbReference type="SAM" id="Phobius"/>
    </source>
</evidence>
<keyword evidence="1" id="KW-0812">Transmembrane</keyword>
<accession>A0ABX1GDQ5</accession>